<evidence type="ECO:0000313" key="2">
    <source>
        <dbReference type="Proteomes" id="UP000499080"/>
    </source>
</evidence>
<proteinExistence type="predicted"/>
<keyword evidence="2" id="KW-1185">Reference proteome</keyword>
<dbReference type="Proteomes" id="UP000499080">
    <property type="component" value="Unassembled WGS sequence"/>
</dbReference>
<accession>A0A4Y2MA12</accession>
<dbReference type="AlphaFoldDB" id="A0A4Y2MA12"/>
<comment type="caution">
    <text evidence="1">The sequence shown here is derived from an EMBL/GenBank/DDBJ whole genome shotgun (WGS) entry which is preliminary data.</text>
</comment>
<evidence type="ECO:0000313" key="1">
    <source>
        <dbReference type="EMBL" id="GBN23393.1"/>
    </source>
</evidence>
<organism evidence="1 2">
    <name type="scientific">Araneus ventricosus</name>
    <name type="common">Orbweaver spider</name>
    <name type="synonym">Epeira ventricosa</name>
    <dbReference type="NCBI Taxonomy" id="182803"/>
    <lineage>
        <taxon>Eukaryota</taxon>
        <taxon>Metazoa</taxon>
        <taxon>Ecdysozoa</taxon>
        <taxon>Arthropoda</taxon>
        <taxon>Chelicerata</taxon>
        <taxon>Arachnida</taxon>
        <taxon>Araneae</taxon>
        <taxon>Araneomorphae</taxon>
        <taxon>Entelegynae</taxon>
        <taxon>Araneoidea</taxon>
        <taxon>Araneidae</taxon>
        <taxon>Araneus</taxon>
    </lineage>
</organism>
<dbReference type="EMBL" id="BGPR01006991">
    <property type="protein sequence ID" value="GBN23393.1"/>
    <property type="molecule type" value="Genomic_DNA"/>
</dbReference>
<gene>
    <name evidence="1" type="ORF">AVEN_57744_1</name>
</gene>
<reference evidence="1 2" key="1">
    <citation type="journal article" date="2019" name="Sci. Rep.">
        <title>Orb-weaving spider Araneus ventricosus genome elucidates the spidroin gene catalogue.</title>
        <authorList>
            <person name="Kono N."/>
            <person name="Nakamura H."/>
            <person name="Ohtoshi R."/>
            <person name="Moran D.A.P."/>
            <person name="Shinohara A."/>
            <person name="Yoshida Y."/>
            <person name="Fujiwara M."/>
            <person name="Mori M."/>
            <person name="Tomita M."/>
            <person name="Arakawa K."/>
        </authorList>
    </citation>
    <scope>NUCLEOTIDE SEQUENCE [LARGE SCALE GENOMIC DNA]</scope>
</reference>
<sequence>MNEATSVLDFPKSTVSSSFCEWKIDVQMFLRDRGLFSFVSGIEAPSDQDAEQKEVNDLNRRKKNAISTIYRALDSSIKRLITNAKDPSKAWKILHETEPSSKATLS</sequence>
<dbReference type="Pfam" id="PF14223">
    <property type="entry name" value="Retrotran_gag_2"/>
    <property type="match status" value="1"/>
</dbReference>
<protein>
    <recommendedName>
        <fullName evidence="3">DUF4219 domain-containing protein</fullName>
    </recommendedName>
</protein>
<name>A0A4Y2MA12_ARAVE</name>
<evidence type="ECO:0008006" key="3">
    <source>
        <dbReference type="Google" id="ProtNLM"/>
    </source>
</evidence>